<name>A0A5J4URN9_9EUKA</name>
<feature type="transmembrane region" description="Helical" evidence="1">
    <location>
        <begin position="390"/>
        <end position="416"/>
    </location>
</feature>
<proteinExistence type="predicted"/>
<accession>A0A5J4URN9</accession>
<keyword evidence="1" id="KW-0812">Transmembrane</keyword>
<keyword evidence="1" id="KW-0472">Membrane</keyword>
<organism evidence="2 3">
    <name type="scientific">Streblomastix strix</name>
    <dbReference type="NCBI Taxonomy" id="222440"/>
    <lineage>
        <taxon>Eukaryota</taxon>
        <taxon>Metamonada</taxon>
        <taxon>Preaxostyla</taxon>
        <taxon>Oxymonadida</taxon>
        <taxon>Streblomastigidae</taxon>
        <taxon>Streblomastix</taxon>
    </lineage>
</organism>
<keyword evidence="1" id="KW-1133">Transmembrane helix</keyword>
<protein>
    <submittedName>
        <fullName evidence="2">Uncharacterized protein</fullName>
    </submittedName>
</protein>
<gene>
    <name evidence="2" type="ORF">EZS28_031760</name>
</gene>
<comment type="caution">
    <text evidence="2">The sequence shown here is derived from an EMBL/GenBank/DDBJ whole genome shotgun (WGS) entry which is preliminary data.</text>
</comment>
<evidence type="ECO:0000313" key="3">
    <source>
        <dbReference type="Proteomes" id="UP000324800"/>
    </source>
</evidence>
<dbReference type="AlphaFoldDB" id="A0A5J4URN9"/>
<sequence>MNSAENIALKNKEQKENTMHPKEILQEFYQYQGIIVRNQELTLEVRVLEAIMVSDTSPKGGGLYAVIQNEATAEIIKATFIYCSSSYYGGGIYSHIESGGQVILDKSCEFYQSNNGLGGRIYVWINLTAKCSFAIKDAFIHECAVLNSTNSSLSYSRSGFGGGIFLGYNGDYDPSTKLIDLRGMKIYNNSADKYGKSLFVAMIKIEEFCKQRTQGEYAKGNYSDTYSNETDLYGIPMDLFTFFYATPEMIQQQSQPLKPWWRILGILKRALVTANISNPIGKLIFHLEGQRMVPGYLNNLHNYENEIIYPPEVGSSSTISIEGEIQCEQKTSFEMNDGSWFNYKEKLYAVLISNDGDIFTGKDGIDFDEDSNAAILLEVIIEEEEKAQGLSIGIIVGIAAGALAIIAVIIIIIIVVQRNQQVFRGQKCERVICQWKTSSHRIVTLLMQ</sequence>
<dbReference type="Proteomes" id="UP000324800">
    <property type="component" value="Unassembled WGS sequence"/>
</dbReference>
<dbReference type="EMBL" id="SNRW01013355">
    <property type="protein sequence ID" value="KAA6372712.1"/>
    <property type="molecule type" value="Genomic_DNA"/>
</dbReference>
<evidence type="ECO:0000313" key="2">
    <source>
        <dbReference type="EMBL" id="KAA6372712.1"/>
    </source>
</evidence>
<reference evidence="2 3" key="1">
    <citation type="submission" date="2019-03" db="EMBL/GenBank/DDBJ databases">
        <title>Single cell metagenomics reveals metabolic interactions within the superorganism composed of flagellate Streblomastix strix and complex community of Bacteroidetes bacteria on its surface.</title>
        <authorList>
            <person name="Treitli S.C."/>
            <person name="Kolisko M."/>
            <person name="Husnik F."/>
            <person name="Keeling P."/>
            <person name="Hampl V."/>
        </authorList>
    </citation>
    <scope>NUCLEOTIDE SEQUENCE [LARGE SCALE GENOMIC DNA]</scope>
    <source>
        <strain evidence="2">ST1C</strain>
    </source>
</reference>
<evidence type="ECO:0000256" key="1">
    <source>
        <dbReference type="SAM" id="Phobius"/>
    </source>
</evidence>